<dbReference type="RefSeq" id="WP_096652490.1">
    <property type="nucleotide sequence ID" value="NZ_NWUX01000013.1"/>
</dbReference>
<dbReference type="Gene3D" id="3.40.50.150">
    <property type="entry name" value="Vaccinia Virus protein VP39"/>
    <property type="match status" value="1"/>
</dbReference>
<gene>
    <name evidence="1" type="ORF">CPA45_14060</name>
</gene>
<dbReference type="GO" id="GO:0008168">
    <property type="term" value="F:methyltransferase activity"/>
    <property type="evidence" value="ECO:0007669"/>
    <property type="project" value="UniProtKB-KW"/>
</dbReference>
<keyword evidence="1" id="KW-0489">Methyltransferase</keyword>
<dbReference type="GO" id="GO:0032259">
    <property type="term" value="P:methylation"/>
    <property type="evidence" value="ECO:0007669"/>
    <property type="project" value="UniProtKB-KW"/>
</dbReference>
<keyword evidence="1" id="KW-0808">Transferase</keyword>
<dbReference type="EMBL" id="NWUX01000013">
    <property type="protein sequence ID" value="PCF94968.1"/>
    <property type="molecule type" value="Genomic_DNA"/>
</dbReference>
<proteinExistence type="predicted"/>
<comment type="caution">
    <text evidence="1">The sequence shown here is derived from an EMBL/GenBank/DDBJ whole genome shotgun (WGS) entry which is preliminary data.</text>
</comment>
<evidence type="ECO:0000313" key="1">
    <source>
        <dbReference type="EMBL" id="PCF94968.1"/>
    </source>
</evidence>
<protein>
    <submittedName>
        <fullName evidence="1">Methyltransferase</fullName>
    </submittedName>
</protein>
<organism evidence="1 2">
    <name type="scientific">Vreelandella nigrificans</name>
    <dbReference type="NCBI Taxonomy" id="2042704"/>
    <lineage>
        <taxon>Bacteria</taxon>
        <taxon>Pseudomonadati</taxon>
        <taxon>Pseudomonadota</taxon>
        <taxon>Gammaproteobacteria</taxon>
        <taxon>Oceanospirillales</taxon>
        <taxon>Halomonadaceae</taxon>
        <taxon>Vreelandella</taxon>
    </lineage>
</organism>
<dbReference type="InterPro" id="IPR029063">
    <property type="entry name" value="SAM-dependent_MTases_sf"/>
</dbReference>
<dbReference type="SUPFAM" id="SSF53335">
    <property type="entry name" value="S-adenosyl-L-methionine-dependent methyltransferases"/>
    <property type="match status" value="1"/>
</dbReference>
<dbReference type="OrthoDB" id="9791944at2"/>
<reference evidence="2" key="1">
    <citation type="submission" date="2017-09" db="EMBL/GenBank/DDBJ databases">
        <authorList>
            <person name="Cho G.-S."/>
            <person name="Oguntoyinbo F.A."/>
            <person name="Cnockaert M."/>
            <person name="Kabisch J."/>
            <person name="Neve H."/>
            <person name="Bockelmann W."/>
            <person name="Wenning M."/>
            <person name="Franz C.M."/>
            <person name="Vandamme P."/>
        </authorList>
    </citation>
    <scope>NUCLEOTIDE SEQUENCE [LARGE SCALE GENOMIC DNA]</scope>
    <source>
        <strain evidence="2">MBT G8648</strain>
    </source>
</reference>
<keyword evidence="2" id="KW-1185">Reference proteome</keyword>
<accession>A0A2A4HHU5</accession>
<dbReference type="Proteomes" id="UP000218677">
    <property type="component" value="Unassembled WGS sequence"/>
</dbReference>
<dbReference type="Pfam" id="PF13489">
    <property type="entry name" value="Methyltransf_23"/>
    <property type="match status" value="1"/>
</dbReference>
<dbReference type="AlphaFoldDB" id="A0A2A4HHU5"/>
<evidence type="ECO:0000313" key="2">
    <source>
        <dbReference type="Proteomes" id="UP000218677"/>
    </source>
</evidence>
<sequence>MMRRCPLCSTSDPALYHQDCRRDYYQCATCVLVFVPTEQHLTAAEEKNEYDQHQNSPHDTGYRHFLGRLFDPLVAKLSSGARGLDFGSGPGPTLSVMFEEAGHAMDVYDIYYAPNEEVLNRHYDFITATEVIEHLSAPGVVLSKLAAKLAPGGYLGLMTKRVTTQEAFSRWHYINDPTHVCFFSEATFYWIGQHLGMEVEFPAADVVLLCYR</sequence>
<name>A0A2A4HHU5_9GAMM</name>